<dbReference type="Proteomes" id="UP000886833">
    <property type="component" value="Unassembled WGS sequence"/>
</dbReference>
<dbReference type="InterPro" id="IPR010056">
    <property type="entry name" value="Phage_rep_org__N"/>
</dbReference>
<evidence type="ECO:0000259" key="2">
    <source>
        <dbReference type="Pfam" id="PF07261"/>
    </source>
</evidence>
<dbReference type="Pfam" id="PF07261">
    <property type="entry name" value="DnaB_2"/>
    <property type="match status" value="1"/>
</dbReference>
<reference evidence="4" key="1">
    <citation type="submission" date="2020-10" db="EMBL/GenBank/DDBJ databases">
        <authorList>
            <person name="Gilroy R."/>
        </authorList>
    </citation>
    <scope>NUCLEOTIDE SEQUENCE</scope>
    <source>
        <strain evidence="4">CHK195-26880</strain>
    </source>
</reference>
<reference evidence="4" key="2">
    <citation type="journal article" date="2021" name="PeerJ">
        <title>Extensive microbial diversity within the chicken gut microbiome revealed by metagenomics and culture.</title>
        <authorList>
            <person name="Gilroy R."/>
            <person name="Ravi A."/>
            <person name="Getino M."/>
            <person name="Pursley I."/>
            <person name="Horton D.L."/>
            <person name="Alikhan N.F."/>
            <person name="Baker D."/>
            <person name="Gharbi K."/>
            <person name="Hall N."/>
            <person name="Watson M."/>
            <person name="Adriaenssens E.M."/>
            <person name="Foster-Nyarko E."/>
            <person name="Jarju S."/>
            <person name="Secka A."/>
            <person name="Antonio M."/>
            <person name="Oren A."/>
            <person name="Chaudhuri R.R."/>
            <person name="La Ragione R."/>
            <person name="Hildebrand F."/>
            <person name="Pallen M.J."/>
        </authorList>
    </citation>
    <scope>NUCLEOTIDE SEQUENCE</scope>
    <source>
        <strain evidence="4">CHK195-26880</strain>
    </source>
</reference>
<organism evidence="4 5">
    <name type="scientific">Candidatus Onthousia faecipullorum</name>
    <dbReference type="NCBI Taxonomy" id="2840887"/>
    <lineage>
        <taxon>Bacteria</taxon>
        <taxon>Bacillati</taxon>
        <taxon>Bacillota</taxon>
        <taxon>Bacilli</taxon>
        <taxon>Candidatus Onthousia</taxon>
    </lineage>
</organism>
<dbReference type="AlphaFoldDB" id="A0A9D1GDG7"/>
<evidence type="ECO:0000256" key="1">
    <source>
        <dbReference type="ARBA" id="ARBA00093462"/>
    </source>
</evidence>
<protein>
    <submittedName>
        <fullName evidence="4">Phage replisome organizer N-terminal domain-containing protein</fullName>
    </submittedName>
</protein>
<dbReference type="NCBIfam" id="TIGR01714">
    <property type="entry name" value="phage_rep_org_N"/>
    <property type="match status" value="1"/>
</dbReference>
<evidence type="ECO:0000259" key="3">
    <source>
        <dbReference type="Pfam" id="PF09681"/>
    </source>
</evidence>
<dbReference type="SUPFAM" id="SSF158499">
    <property type="entry name" value="DnaD domain-like"/>
    <property type="match status" value="1"/>
</dbReference>
<dbReference type="PANTHER" id="PTHR37293:SF5">
    <property type="entry name" value="DNA REPLICATION PROTEIN"/>
    <property type="match status" value="1"/>
</dbReference>
<comment type="caution">
    <text evidence="4">The sequence shown here is derived from an EMBL/GenBank/DDBJ whole genome shotgun (WGS) entry which is preliminary data.</text>
</comment>
<dbReference type="Pfam" id="PF09681">
    <property type="entry name" value="Phage_rep_org_N"/>
    <property type="match status" value="1"/>
</dbReference>
<accession>A0A9D1GDG7</accession>
<sequence length="279" mass="32440">MSKYDTTKFSWLMLNEDFFDDDAIQWLEEQPNGKEYSLFYLKLCLKSLKTNGILIRQVGQMLVPYDASKLAELTRIDVDTVVVAMELLQKIGLVEILENGEIYLSQIQNMIGSKSIGAFKKQQQRMLKNEEKTTSGQEADKCPPEIRNKNKEIRNKNIDINLITTTTTNITKYIEDNFKRDIVPLEKEKIKSWLSVFDETMIKKAVDIAILNNKFTFAYISGILNNWEKAGISSLEDIESKETKYKNKEPTDDDYKEIYDYDWLEDESEDTSNDDKKTI</sequence>
<evidence type="ECO:0000313" key="5">
    <source>
        <dbReference type="Proteomes" id="UP000886833"/>
    </source>
</evidence>
<gene>
    <name evidence="4" type="ORF">IAB59_07155</name>
</gene>
<dbReference type="PANTHER" id="PTHR37293">
    <property type="entry name" value="PHAGE REPLICATION PROTEIN-RELATED"/>
    <property type="match status" value="1"/>
</dbReference>
<dbReference type="Gene3D" id="1.10.10.630">
    <property type="entry name" value="DnaD domain-like"/>
    <property type="match status" value="1"/>
</dbReference>
<evidence type="ECO:0000313" key="4">
    <source>
        <dbReference type="EMBL" id="HIT38234.1"/>
    </source>
</evidence>
<proteinExistence type="inferred from homology"/>
<feature type="domain" description="Phage replisome organiser N-terminal" evidence="3">
    <location>
        <begin position="11"/>
        <end position="129"/>
    </location>
</feature>
<name>A0A9D1GDG7_9FIRM</name>
<feature type="domain" description="DnaB/C C-terminal" evidence="2">
    <location>
        <begin position="172"/>
        <end position="241"/>
    </location>
</feature>
<dbReference type="EMBL" id="DVKQ01000092">
    <property type="protein sequence ID" value="HIT38234.1"/>
    <property type="molecule type" value="Genomic_DNA"/>
</dbReference>
<comment type="similarity">
    <text evidence="1">Belongs to the DnaB/DnaD family.</text>
</comment>
<dbReference type="NCBIfam" id="TIGR01446">
    <property type="entry name" value="DnaD_dom"/>
    <property type="match status" value="1"/>
</dbReference>
<dbReference type="InterPro" id="IPR034829">
    <property type="entry name" value="DnaD-like_sf"/>
</dbReference>
<dbReference type="InterPro" id="IPR006343">
    <property type="entry name" value="DnaB/C_C"/>
</dbReference>
<dbReference type="InterPro" id="IPR053162">
    <property type="entry name" value="DnaD"/>
</dbReference>